<evidence type="ECO:0000313" key="3">
    <source>
        <dbReference type="Proteomes" id="UP001491310"/>
    </source>
</evidence>
<proteinExistence type="predicted"/>
<accession>A0ABR2YKA4</accession>
<evidence type="ECO:0000256" key="1">
    <source>
        <dbReference type="SAM" id="Coils"/>
    </source>
</evidence>
<comment type="caution">
    <text evidence="2">The sequence shown here is derived from an EMBL/GenBank/DDBJ whole genome shotgun (WGS) entry which is preliminary data.</text>
</comment>
<keyword evidence="3" id="KW-1185">Reference proteome</keyword>
<feature type="coiled-coil region" evidence="1">
    <location>
        <begin position="5"/>
        <end position="46"/>
    </location>
</feature>
<keyword evidence="1" id="KW-0175">Coiled coil</keyword>
<evidence type="ECO:0000313" key="2">
    <source>
        <dbReference type="EMBL" id="KAK9906855.1"/>
    </source>
</evidence>
<name>A0ABR2YKA4_9CHLO</name>
<reference evidence="2 3" key="1">
    <citation type="journal article" date="2024" name="Nat. Commun.">
        <title>Phylogenomics reveals the evolutionary origins of lichenization in chlorophyte algae.</title>
        <authorList>
            <person name="Puginier C."/>
            <person name="Libourel C."/>
            <person name="Otte J."/>
            <person name="Skaloud P."/>
            <person name="Haon M."/>
            <person name="Grisel S."/>
            <person name="Petersen M."/>
            <person name="Berrin J.G."/>
            <person name="Delaux P.M."/>
            <person name="Dal Grande F."/>
            <person name="Keller J."/>
        </authorList>
    </citation>
    <scope>NUCLEOTIDE SEQUENCE [LARGE SCALE GENOMIC DNA]</scope>
    <source>
        <strain evidence="2 3">SAG 216-7</strain>
    </source>
</reference>
<sequence length="228" mass="25756">MHAGLVESQQKNRTLRDSLRATERQLELARKTIERLSNERTLIEAASEADRARMKKLERTLETMRSLSGTKARDQGNREKVRGLMEELSAAEERADAEHQLAEVRRQEVNILKRALRLRDEELADGCRHSMQDQLSDCPLQSIARAQHLQPASKELQLALVVERDAQLPSNTTENDIFEDPLDIPPAAGSADDCRSESLLAEIKTLREDGEKLKEDICTSNIKTADAY</sequence>
<dbReference type="Proteomes" id="UP001491310">
    <property type="component" value="Unassembled WGS sequence"/>
</dbReference>
<gene>
    <name evidence="2" type="ORF">WJX75_009216</name>
</gene>
<dbReference type="EMBL" id="JALJOT010000010">
    <property type="protein sequence ID" value="KAK9906855.1"/>
    <property type="molecule type" value="Genomic_DNA"/>
</dbReference>
<protein>
    <submittedName>
        <fullName evidence="2">Uncharacterized protein</fullName>
    </submittedName>
</protein>
<organism evidence="2 3">
    <name type="scientific">Coccomyxa subellipsoidea</name>
    <dbReference type="NCBI Taxonomy" id="248742"/>
    <lineage>
        <taxon>Eukaryota</taxon>
        <taxon>Viridiplantae</taxon>
        <taxon>Chlorophyta</taxon>
        <taxon>core chlorophytes</taxon>
        <taxon>Trebouxiophyceae</taxon>
        <taxon>Trebouxiophyceae incertae sedis</taxon>
        <taxon>Coccomyxaceae</taxon>
        <taxon>Coccomyxa</taxon>
    </lineage>
</organism>